<dbReference type="InParanoid" id="J0LG48"/>
<sequence length="422" mass="45124">MSFTTTLNIMLWKSTRAPADADGGKGYNVYKAAIGWHGSEMIVNIAHMTVQAPYYPGTLARVTADANLHERSLLLVAFRLVPAPVQPIIGVQPSLFHLLPRVDVTGIVASVEGPSILNSNSIEFTVTVSRKMTFPVQELLLACATTRDDDRLTLHKPLVVGMPIKFTGVVCGWSRHDTVLIDVYTLAKNNIGPMSPVWACEKPNPFEHAIFPDGYAKFPAALFATARRPRGYDVYSRHAPPTRIARRYNVTPDPRRRLDPTPEPVARPAAPSPDDAMVVDGEAPHKKTDLANLVSGWPPAAEPRSTASPAGSTVSDSESDVDDNVSSTAVVGDDAAASALLDLALTEQNRATASTPVASSSAASATLKAAARDAEAFLSVQDVRDGLVGEAASVRGTKRRRKTSLTTPRKVILRVPGVDVAA</sequence>
<proteinExistence type="predicted"/>
<dbReference type="KEGG" id="adl:AURDEDRAFT_130050"/>
<feature type="region of interest" description="Disordered" evidence="1">
    <location>
        <begin position="293"/>
        <end position="325"/>
    </location>
</feature>
<dbReference type="AlphaFoldDB" id="J0LG48"/>
<dbReference type="EMBL" id="JH687861">
    <property type="protein sequence ID" value="EJD36435.1"/>
    <property type="molecule type" value="Genomic_DNA"/>
</dbReference>
<accession>J0LG48</accession>
<evidence type="ECO:0000256" key="1">
    <source>
        <dbReference type="SAM" id="MobiDB-lite"/>
    </source>
</evidence>
<protein>
    <submittedName>
        <fullName evidence="2">Uncharacterized protein</fullName>
    </submittedName>
</protein>
<name>J0LG48_AURST</name>
<keyword evidence="3" id="KW-1185">Reference proteome</keyword>
<feature type="region of interest" description="Disordered" evidence="1">
    <location>
        <begin position="243"/>
        <end position="280"/>
    </location>
</feature>
<evidence type="ECO:0000313" key="2">
    <source>
        <dbReference type="EMBL" id="EJD36435.1"/>
    </source>
</evidence>
<reference evidence="3" key="1">
    <citation type="journal article" date="2012" name="Science">
        <title>The Paleozoic origin of enzymatic lignin decomposition reconstructed from 31 fungal genomes.</title>
        <authorList>
            <person name="Floudas D."/>
            <person name="Binder M."/>
            <person name="Riley R."/>
            <person name="Barry K."/>
            <person name="Blanchette R.A."/>
            <person name="Henrissat B."/>
            <person name="Martinez A.T."/>
            <person name="Otillar R."/>
            <person name="Spatafora J.W."/>
            <person name="Yadav J.S."/>
            <person name="Aerts A."/>
            <person name="Benoit I."/>
            <person name="Boyd A."/>
            <person name="Carlson A."/>
            <person name="Copeland A."/>
            <person name="Coutinho P.M."/>
            <person name="de Vries R.P."/>
            <person name="Ferreira P."/>
            <person name="Findley K."/>
            <person name="Foster B."/>
            <person name="Gaskell J."/>
            <person name="Glotzer D."/>
            <person name="Gorecki P."/>
            <person name="Heitman J."/>
            <person name="Hesse C."/>
            <person name="Hori C."/>
            <person name="Igarashi K."/>
            <person name="Jurgens J.A."/>
            <person name="Kallen N."/>
            <person name="Kersten P."/>
            <person name="Kohler A."/>
            <person name="Kuees U."/>
            <person name="Kumar T.K.A."/>
            <person name="Kuo A."/>
            <person name="LaButti K."/>
            <person name="Larrondo L.F."/>
            <person name="Lindquist E."/>
            <person name="Ling A."/>
            <person name="Lombard V."/>
            <person name="Lucas S."/>
            <person name="Lundell T."/>
            <person name="Martin R."/>
            <person name="McLaughlin D.J."/>
            <person name="Morgenstern I."/>
            <person name="Morin E."/>
            <person name="Murat C."/>
            <person name="Nagy L.G."/>
            <person name="Nolan M."/>
            <person name="Ohm R.A."/>
            <person name="Patyshakuliyeva A."/>
            <person name="Rokas A."/>
            <person name="Ruiz-Duenas F.J."/>
            <person name="Sabat G."/>
            <person name="Salamov A."/>
            <person name="Samejima M."/>
            <person name="Schmutz J."/>
            <person name="Slot J.C."/>
            <person name="St John F."/>
            <person name="Stenlid J."/>
            <person name="Sun H."/>
            <person name="Sun S."/>
            <person name="Syed K."/>
            <person name="Tsang A."/>
            <person name="Wiebenga A."/>
            <person name="Young D."/>
            <person name="Pisabarro A."/>
            <person name="Eastwood D.C."/>
            <person name="Martin F."/>
            <person name="Cullen D."/>
            <person name="Grigoriev I.V."/>
            <person name="Hibbett D.S."/>
        </authorList>
    </citation>
    <scope>NUCLEOTIDE SEQUENCE [LARGE SCALE GENOMIC DNA]</scope>
    <source>
        <strain evidence="3">TFB10046</strain>
    </source>
</reference>
<evidence type="ECO:0000313" key="3">
    <source>
        <dbReference type="Proteomes" id="UP000006514"/>
    </source>
</evidence>
<gene>
    <name evidence="2" type="ORF">AURDEDRAFT_130050</name>
</gene>
<dbReference type="Proteomes" id="UP000006514">
    <property type="component" value="Unassembled WGS sequence"/>
</dbReference>
<organism evidence="2 3">
    <name type="scientific">Auricularia subglabra (strain TFB-10046 / SS5)</name>
    <name type="common">White-rot fungus</name>
    <name type="synonym">Auricularia delicata (strain TFB10046)</name>
    <dbReference type="NCBI Taxonomy" id="717982"/>
    <lineage>
        <taxon>Eukaryota</taxon>
        <taxon>Fungi</taxon>
        <taxon>Dikarya</taxon>
        <taxon>Basidiomycota</taxon>
        <taxon>Agaricomycotina</taxon>
        <taxon>Agaricomycetes</taxon>
        <taxon>Auriculariales</taxon>
        <taxon>Auriculariaceae</taxon>
        <taxon>Auricularia</taxon>
    </lineage>
</organism>